<dbReference type="AlphaFoldDB" id="Q7RTD2"/>
<accession>Q7RTD2</accession>
<dbReference type="Proteomes" id="UP000008553">
    <property type="component" value="Unassembled WGS sequence"/>
</dbReference>
<feature type="transmembrane region" description="Helical" evidence="3">
    <location>
        <begin position="616"/>
        <end position="634"/>
    </location>
</feature>
<comment type="caution">
    <text evidence="4">The sequence shown here is derived from an EMBL/GenBank/DDBJ whole genome shotgun (WGS) entry which is preliminary data.</text>
</comment>
<reference evidence="4 5" key="1">
    <citation type="journal article" date="2002" name="Nature">
        <title>Genome sequence and comparative analysis of the model rodent malaria parasite Plasmodium yoelii yoelii.</title>
        <authorList>
            <person name="Carlton J.M."/>
            <person name="Angiuoli S.V."/>
            <person name="Suh B.B."/>
            <person name="Kooij T.W."/>
            <person name="Pertea M."/>
            <person name="Silva J.C."/>
            <person name="Ermolaeva M.D."/>
            <person name="Allen J.E."/>
            <person name="Selengut J.D."/>
            <person name="Koo H.L."/>
            <person name="Peterson J.D."/>
            <person name="Pop M."/>
            <person name="Kosack D.S."/>
            <person name="Shumway M.F."/>
            <person name="Bidwell S.L."/>
            <person name="Shallom S.J."/>
            <person name="van Aken S.E."/>
            <person name="Riedmuller S.B."/>
            <person name="Feldblyum T.V."/>
            <person name="Cho J.K."/>
            <person name="Quackenbush J."/>
            <person name="Sedegah M."/>
            <person name="Shoaibi A."/>
            <person name="Cummings L.M."/>
            <person name="Florens L."/>
            <person name="Yates J.R."/>
            <person name="Raine J.D."/>
            <person name="Sinden R.E."/>
            <person name="Harris M.A."/>
            <person name="Cunningham D.A."/>
            <person name="Preiser P.R."/>
            <person name="Bergman L.W."/>
            <person name="Vaidya A.B."/>
            <person name="van Lin L.H."/>
            <person name="Janse C.J."/>
            <person name="Waters A.P."/>
            <person name="Smith H.O."/>
            <person name="White O.R."/>
            <person name="Salzberg S.L."/>
            <person name="Venter J.C."/>
            <person name="Fraser C.M."/>
            <person name="Hoffman S.L."/>
            <person name="Gardner M.J."/>
            <person name="Carucci D.J."/>
        </authorList>
    </citation>
    <scope>NUCLEOTIDE SEQUENCE [LARGE SCALE GENOMIC DNA]</scope>
    <source>
        <strain evidence="4 5">17XNL</strain>
    </source>
</reference>
<keyword evidence="1" id="KW-0175">Coiled coil</keyword>
<sequence>MNIIRRDKNGNNLKCNYFYKDKKYMENILTKKSSIEFVFIILYILNNMFQISKYNFHFFNMSTNCKESKEKDNENVCDIDKNKKISENLNLSKDKNEMTTMLTSLNEENKNILKKEELLNNQIPKNDFYDQNSSDASSSICSMNSCINTDINLFSSLKSEGNIIVDNSKDILDYKNNNNMNEYEKFEFEKNRYSLYKSSYNKIDGQDNNTFCGDSEGNETKKYGITNGEGNETKKCGITNGEGNNVCTEVYEESHSPNLACDDTEKWNKNGTENESEKCALKIDSTNLNNNNTSSIDSSKETKKVNKNKEEVKEIYKNLQNEMYKDMKKIFIKKKGKETKYKLIHYFYLSKFLSIFEAIFLKNFENIIYHEKVIENVYINMFICIDIINKELGKNISLKYIFFPSQYLEKMNKMKIVAHFSSDNKFYLFSNKENRKDNKTKKNDEIHKDDDFRKDNKNESIDCGKINIEPFSKFINKDENLEDRGNERCGENQNDLDDNNKDEIQRGKEEKDNVNMKSVNSVEKDGVKINGDNNKEMDGKKYKKKMRKLFLKIFRKNNRKYNIYKKIDDKYLKEHYNYFESFCCKEKEKMEKDILLNLHEIIKNILLKIYKRVNKYLNIGILSLNILAHILYLIPKKLFYVSIIPWILNNIINVKCCYTYVNIPLCILNYNGFIFLEIFMKFIIQMIRNNLLSIKSYIFSFLRLSSFPLYIYIHFDIPLSHNLILTSLSLIYKLVTYDPDYLATGFIIEREFQNQTSSAFYNKGIEVGNNNQDDNIYIKNNPKKRKNFQTSYFSSNTTSSFGNVGNGSFESIANGSFRICESINNEKSVKCEFSTNKNTEKEIKNEKREERQNYDQDNISGKRNELLEKTFLKTLFLFLKKFIYFKSILNCANINDIDEMVVDSKRVQDILNNWNLNNKDIKFKSSEHYTSNIEKKIFYLHDNLIIYAKENKINSNSVKNIKTCYNIRNHGTNSDGHQLVLVDNTKRILLPKFYETKKKPPKM</sequence>
<organism evidence="4 5">
    <name type="scientific">Plasmodium yoelii yoelii</name>
    <dbReference type="NCBI Taxonomy" id="73239"/>
    <lineage>
        <taxon>Eukaryota</taxon>
        <taxon>Sar</taxon>
        <taxon>Alveolata</taxon>
        <taxon>Apicomplexa</taxon>
        <taxon>Aconoidasida</taxon>
        <taxon>Haemosporida</taxon>
        <taxon>Plasmodiidae</taxon>
        <taxon>Plasmodium</taxon>
        <taxon>Plasmodium (Vinckeia)</taxon>
    </lineage>
</organism>
<proteinExistence type="predicted"/>
<feature type="transmembrane region" description="Helical" evidence="3">
    <location>
        <begin position="667"/>
        <end position="684"/>
    </location>
</feature>
<dbReference type="InParanoid" id="Q7RTD2"/>
<feature type="compositionally biased region" description="Basic and acidic residues" evidence="2">
    <location>
        <begin position="498"/>
        <end position="511"/>
    </location>
</feature>
<name>Q7RTD2_PLAYO</name>
<protein>
    <submittedName>
        <fullName evidence="4">Uncharacterized protein</fullName>
    </submittedName>
</protein>
<dbReference type="EMBL" id="AABL01000015">
    <property type="protein sequence ID" value="EAA16760.1"/>
    <property type="molecule type" value="Genomic_DNA"/>
</dbReference>
<evidence type="ECO:0000313" key="5">
    <source>
        <dbReference type="Proteomes" id="UP000008553"/>
    </source>
</evidence>
<dbReference type="STRING" id="73239.Q7RTD2"/>
<gene>
    <name evidence="4" type="ORF">PY00062</name>
</gene>
<evidence type="ECO:0000256" key="1">
    <source>
        <dbReference type="SAM" id="Coils"/>
    </source>
</evidence>
<keyword evidence="3" id="KW-1133">Transmembrane helix</keyword>
<evidence type="ECO:0000256" key="2">
    <source>
        <dbReference type="SAM" id="MobiDB-lite"/>
    </source>
</evidence>
<feature type="region of interest" description="Disordered" evidence="2">
    <location>
        <begin position="483"/>
        <end position="511"/>
    </location>
</feature>
<keyword evidence="5" id="KW-1185">Reference proteome</keyword>
<dbReference type="PaxDb" id="73239-Q7RTD2"/>
<feature type="coiled-coil region" evidence="1">
    <location>
        <begin position="95"/>
        <end position="122"/>
    </location>
</feature>
<evidence type="ECO:0000313" key="4">
    <source>
        <dbReference type="EMBL" id="EAA16760.1"/>
    </source>
</evidence>
<keyword evidence="3" id="KW-0812">Transmembrane</keyword>
<keyword evidence="3" id="KW-0472">Membrane</keyword>
<evidence type="ECO:0000256" key="3">
    <source>
        <dbReference type="SAM" id="Phobius"/>
    </source>
</evidence>